<gene>
    <name evidence="3" type="ORF">FHR80_003229</name>
</gene>
<keyword evidence="2" id="KW-0472">Membrane</keyword>
<feature type="coiled-coil region" evidence="1">
    <location>
        <begin position="281"/>
        <end position="322"/>
    </location>
</feature>
<protein>
    <submittedName>
        <fullName evidence="3">Uncharacterized protein</fullName>
    </submittedName>
</protein>
<evidence type="ECO:0000313" key="4">
    <source>
        <dbReference type="Proteomes" id="UP000518206"/>
    </source>
</evidence>
<evidence type="ECO:0000256" key="1">
    <source>
        <dbReference type="SAM" id="Coils"/>
    </source>
</evidence>
<reference evidence="3 4" key="2">
    <citation type="submission" date="2020-08" db="EMBL/GenBank/DDBJ databases">
        <authorList>
            <person name="Partida-Martinez L."/>
            <person name="Huntemann M."/>
            <person name="Clum A."/>
            <person name="Wang J."/>
            <person name="Palaniappan K."/>
            <person name="Ritter S."/>
            <person name="Chen I.-M."/>
            <person name="Stamatis D."/>
            <person name="Reddy T."/>
            <person name="O'Malley R."/>
            <person name="Daum C."/>
            <person name="Shapiro N."/>
            <person name="Ivanova N."/>
            <person name="Kyrpides N."/>
            <person name="Woyke T."/>
        </authorList>
    </citation>
    <scope>NUCLEOTIDE SEQUENCE [LARGE SCALE GENOMIC DNA]</scope>
    <source>
        <strain evidence="3 4">RAS26</strain>
    </source>
</reference>
<keyword evidence="1" id="KW-0175">Coiled coil</keyword>
<comment type="caution">
    <text evidence="3">The sequence shown here is derived from an EMBL/GenBank/DDBJ whole genome shotgun (WGS) entry which is preliminary data.</text>
</comment>
<sequence length="417" mass="44490">MNRAPDDLPRSPTGRIPQWVRDEAAGRVVDPSSWRAGGPSFASRPVVPHRPRRRALATTATLLVGAGVVGAWLTSATWMPPGGPGALLPPGSGIGQALGWGTPEPSADAVALADAAHLSEKGRRLFYDARPEVLGADQFAGRCTEPLGGPDDAVGCYRGDTGSIVVYLPADPRLLGSAVETAAHETLHAAWDRLPPWDRATLARTLEDEVARLPADDALHAQVERSVRGRSENRPTELFAYVGTQVWREGGLDPELEEVYGRFVADRAALVAVHTRSVAVLDTLRAEVEVASQQVLALESVVAQARTRLAADTAQAEAARAEYERVAARHAAMPAEQRARARLSWVWWEGSELPPAPAEETLAAVARLVARDASALRSSEASIVEMEADTAAERSRVEALHADLTGLYAQLDPAGGR</sequence>
<name>A0A7W4YD92_9CELL</name>
<keyword evidence="2" id="KW-0812">Transmembrane</keyword>
<dbReference type="RefSeq" id="WP_183297114.1">
    <property type="nucleotide sequence ID" value="NZ_JACHVX010000005.1"/>
</dbReference>
<dbReference type="AlphaFoldDB" id="A0A7W4YD92"/>
<proteinExistence type="predicted"/>
<evidence type="ECO:0000256" key="2">
    <source>
        <dbReference type="SAM" id="Phobius"/>
    </source>
</evidence>
<keyword evidence="2" id="KW-1133">Transmembrane helix</keyword>
<feature type="transmembrane region" description="Helical" evidence="2">
    <location>
        <begin position="55"/>
        <end position="73"/>
    </location>
</feature>
<dbReference type="EMBL" id="JACHVX010000005">
    <property type="protein sequence ID" value="MBB2924296.1"/>
    <property type="molecule type" value="Genomic_DNA"/>
</dbReference>
<reference evidence="3 4" key="1">
    <citation type="submission" date="2020-08" db="EMBL/GenBank/DDBJ databases">
        <title>The Agave Microbiome: Exploring the role of microbial communities in plant adaptations to desert environments.</title>
        <authorList>
            <person name="Partida-Martinez L.P."/>
        </authorList>
    </citation>
    <scope>NUCLEOTIDE SEQUENCE [LARGE SCALE GENOMIC DNA]</scope>
    <source>
        <strain evidence="3 4">RAS26</strain>
    </source>
</reference>
<evidence type="ECO:0000313" key="3">
    <source>
        <dbReference type="EMBL" id="MBB2924296.1"/>
    </source>
</evidence>
<accession>A0A7W4YD92</accession>
<dbReference type="Proteomes" id="UP000518206">
    <property type="component" value="Unassembled WGS sequence"/>
</dbReference>
<organism evidence="3 4">
    <name type="scientific">Cellulomonas cellasea</name>
    <dbReference type="NCBI Taxonomy" id="43670"/>
    <lineage>
        <taxon>Bacteria</taxon>
        <taxon>Bacillati</taxon>
        <taxon>Actinomycetota</taxon>
        <taxon>Actinomycetes</taxon>
        <taxon>Micrococcales</taxon>
        <taxon>Cellulomonadaceae</taxon>
        <taxon>Cellulomonas</taxon>
    </lineage>
</organism>